<dbReference type="AlphaFoldDB" id="A0A0A0ASY1"/>
<organism evidence="1 2">
    <name type="scientific">Charadrius vociferus</name>
    <name type="common">Killdeer</name>
    <name type="synonym">Aegialitis vocifera</name>
    <dbReference type="NCBI Taxonomy" id="50402"/>
    <lineage>
        <taxon>Eukaryota</taxon>
        <taxon>Metazoa</taxon>
        <taxon>Chordata</taxon>
        <taxon>Craniata</taxon>
        <taxon>Vertebrata</taxon>
        <taxon>Euteleostomi</taxon>
        <taxon>Archelosauria</taxon>
        <taxon>Archosauria</taxon>
        <taxon>Dinosauria</taxon>
        <taxon>Saurischia</taxon>
        <taxon>Theropoda</taxon>
        <taxon>Coelurosauria</taxon>
        <taxon>Aves</taxon>
        <taxon>Neognathae</taxon>
        <taxon>Neoaves</taxon>
        <taxon>Charadriiformes</taxon>
        <taxon>Charadriidae</taxon>
        <taxon>Charadrius</taxon>
    </lineage>
</organism>
<gene>
    <name evidence="1" type="ORF">N301_09215</name>
</gene>
<sequence length="105" mass="11484">LLDEQLTLDPHSKIGGIVVYERVSPQGDLKPIFPQFCKHLCYVGELNGVKVKVPIGLCVHVIDFNMAAVKTVLLDLFSKSQKFILVNIVLVEGPGGPDWVSEGVL</sequence>
<dbReference type="EMBL" id="KL872862">
    <property type="protein sequence ID" value="KGL97056.1"/>
    <property type="molecule type" value="Genomic_DNA"/>
</dbReference>
<keyword evidence="2" id="KW-1185">Reference proteome</keyword>
<accession>A0A0A0ASY1</accession>
<evidence type="ECO:0000313" key="1">
    <source>
        <dbReference type="EMBL" id="KGL97056.1"/>
    </source>
</evidence>
<name>A0A0A0ASY1_CHAVO</name>
<protein>
    <submittedName>
        <fullName evidence="1">Uncharacterized protein</fullName>
    </submittedName>
</protein>
<feature type="non-terminal residue" evidence="1">
    <location>
        <position position="105"/>
    </location>
</feature>
<proteinExistence type="predicted"/>
<dbReference type="Proteomes" id="UP000053858">
    <property type="component" value="Unassembled WGS sequence"/>
</dbReference>
<reference evidence="2" key="1">
    <citation type="journal article" date="2014" name="Science">
        <title>Comparative genomics reveals insights into avian genome evolution and adaptation.</title>
        <authorList>
            <consortium name="Avian Genome Consortium"/>
            <person name="Zhang G."/>
            <person name="Li C."/>
            <person name="Li Q."/>
            <person name="Li B."/>
            <person name="Larkin D.M."/>
            <person name="Lee C."/>
            <person name="Storz J.F."/>
            <person name="Antunes A."/>
            <person name="Greenwold M.J."/>
            <person name="Meredith R.W."/>
            <person name="Odeen A."/>
            <person name="Cui J."/>
            <person name="Zhou Q."/>
            <person name="Xu L."/>
            <person name="Pan H."/>
            <person name="Wang Z."/>
            <person name="Jin L."/>
            <person name="Zhang P."/>
            <person name="Hu H."/>
            <person name="Yang W."/>
            <person name="Hu J."/>
            <person name="Xiao J."/>
            <person name="Yang Z."/>
            <person name="Liu Y."/>
            <person name="Xie Q."/>
            <person name="Yu H."/>
            <person name="Lian J."/>
            <person name="Wen P."/>
            <person name="Zhang F."/>
            <person name="Li H."/>
            <person name="Zeng Y."/>
            <person name="Xiong Z."/>
            <person name="Liu S."/>
            <person name="Zhou L."/>
            <person name="Huang Z."/>
            <person name="An N."/>
            <person name="Wang J."/>
            <person name="Zheng Q."/>
            <person name="Xiong Y."/>
            <person name="Wang G."/>
            <person name="Wang B."/>
            <person name="Wang J."/>
            <person name="Fan Y."/>
            <person name="da Fonseca R.R."/>
            <person name="Alfaro-Nunez A."/>
            <person name="Schubert M."/>
            <person name="Orlando L."/>
            <person name="Mourier T."/>
            <person name="Howard J.T."/>
            <person name="Ganapathy G."/>
            <person name="Pfenning A."/>
            <person name="Whitney O."/>
            <person name="Rivas M.V."/>
            <person name="Hara E."/>
            <person name="Smith J."/>
            <person name="Farre M."/>
            <person name="Narayan J."/>
            <person name="Slavov G."/>
            <person name="Romanov M.N."/>
            <person name="Borges R."/>
            <person name="Machado J.P."/>
            <person name="Khan I."/>
            <person name="Springer M.S."/>
            <person name="Gatesy J."/>
            <person name="Hoffmann F.G."/>
            <person name="Opazo J.C."/>
            <person name="Hastad O."/>
            <person name="Sawyer R.H."/>
            <person name="Kim H."/>
            <person name="Kim K.W."/>
            <person name="Kim H.J."/>
            <person name="Cho S."/>
            <person name="Li N."/>
            <person name="Huang Y."/>
            <person name="Bruford M.W."/>
            <person name="Zhan X."/>
            <person name="Dixon A."/>
            <person name="Bertelsen M.F."/>
            <person name="Derryberry E."/>
            <person name="Warren W."/>
            <person name="Wilson R.K."/>
            <person name="Li S."/>
            <person name="Ray D.A."/>
            <person name="Green R.E."/>
            <person name="O'Brien S.J."/>
            <person name="Griffin D."/>
            <person name="Johnson W.E."/>
            <person name="Haussler D."/>
            <person name="Ryder O.A."/>
            <person name="Willerslev E."/>
            <person name="Graves G.R."/>
            <person name="Alstrom P."/>
            <person name="Fjeldsa J."/>
            <person name="Mindell D.P."/>
            <person name="Edwards S.V."/>
            <person name="Braun E.L."/>
            <person name="Rahbek C."/>
            <person name="Burt D.W."/>
            <person name="Houde P."/>
            <person name="Zhang Y."/>
            <person name="Yang H."/>
            <person name="Wang J."/>
            <person name="Jarvis E.D."/>
            <person name="Gilbert M.T."/>
            <person name="Wang J."/>
        </authorList>
    </citation>
    <scope>NUCLEOTIDE SEQUENCE [LARGE SCALE GENOMIC DNA]</scope>
</reference>
<feature type="non-terminal residue" evidence="1">
    <location>
        <position position="1"/>
    </location>
</feature>
<evidence type="ECO:0000313" key="2">
    <source>
        <dbReference type="Proteomes" id="UP000053858"/>
    </source>
</evidence>